<gene>
    <name evidence="1" type="primary">NSP1</name>
</gene>
<proteinExistence type="predicted"/>
<sequence>MASPFREMLYWFGKVTDRKLPHVNTNGWIRRRGAKNGVCLNCLDECNLYPCDNCGLKHKCGNCILSECFLNPQNEFNKYRWLVFEHDPDDSTLLQAWIKYKNYFLVKFNYNYPNQAKILDMNKNQKFQTNEGRKKALSVPITTQYLKFKFFGKTYIQFGTITTTKLQPWIELSGLQVGYLQLLNIERCAKLMATRSQYVANVAKISCIKEIKCKRPIYENDCAVEAFLDKDEHGWKFAAMIGRQRIPVTQKLAMDYFIKAVSSELFYYAHSRCHVRSNCPRWNEGLRISTTIDIIFKMQFMHELVEWFTYFSQYTGSHYDFITECVHDVAAITMFRKEIDDYINDGKSISLNSVVPEEHATYKYIIVLRNSLMSAIDAALTRVRSQSMGVL</sequence>
<protein>
    <submittedName>
        <fullName evidence="1">NSP1</fullName>
    </submittedName>
</protein>
<name>A0A141QRW9_9REOV</name>
<accession>A0A141QRW9</accession>
<reference evidence="1" key="1">
    <citation type="submission" date="2015-03" db="EMBL/GenBank/DDBJ databases">
        <title>The fecal virome of a non-diarrheic Belgian piglet contains group A and C rotaviruses, and an astro- and enterovirus.</title>
        <authorList>
            <person name="Theuns S."/>
            <person name="Conceicao-Neto N."/>
            <person name="Heylen E."/>
            <person name="Zeller M."/>
            <person name="Roukaerts I.D.M."/>
            <person name="Desmarets L.M.B."/>
            <person name="Van Ranst M."/>
            <person name="Nauwynck H.J."/>
            <person name="Matthijnssens J."/>
        </authorList>
    </citation>
    <scope>NUCLEOTIDE SEQUENCE</scope>
    <source>
        <strain evidence="1">RVC/Pig-wt/BEL/12R021/2012/G3P5_NSP1</strain>
    </source>
</reference>
<evidence type="ECO:0000313" key="1">
    <source>
        <dbReference type="EMBL" id="AMD82095.1"/>
    </source>
</evidence>
<dbReference type="EMBL" id="KP982874">
    <property type="protein sequence ID" value="AMD82095.1"/>
    <property type="molecule type" value="Genomic_RNA"/>
</dbReference>
<organism evidence="1">
    <name type="scientific">Rotavirus C</name>
    <dbReference type="NCBI Taxonomy" id="36427"/>
    <lineage>
        <taxon>Viruses</taxon>
        <taxon>Riboviria</taxon>
        <taxon>Orthornavirae</taxon>
        <taxon>Duplornaviricota</taxon>
        <taxon>Resentoviricetes</taxon>
        <taxon>Reovirales</taxon>
        <taxon>Sedoreoviridae</taxon>
        <taxon>Rotavirus</taxon>
        <taxon>Rotavirus tritogastroenteritidis</taxon>
    </lineage>
</organism>